<reference evidence="2" key="1">
    <citation type="journal article" date="2023" name="IMA Fungus">
        <title>Comparative genomic study of the Penicillium genus elucidates a diverse pangenome and 15 lateral gene transfer events.</title>
        <authorList>
            <person name="Petersen C."/>
            <person name="Sorensen T."/>
            <person name="Nielsen M.R."/>
            <person name="Sondergaard T.E."/>
            <person name="Sorensen J.L."/>
            <person name="Fitzpatrick D.A."/>
            <person name="Frisvad J.C."/>
            <person name="Nielsen K.L."/>
        </authorList>
    </citation>
    <scope>NUCLEOTIDE SEQUENCE</scope>
    <source>
        <strain evidence="2">IBT 15450</strain>
    </source>
</reference>
<name>A0AAD6NCZ8_PENCN</name>
<reference evidence="2" key="2">
    <citation type="submission" date="2023-01" db="EMBL/GenBank/DDBJ databases">
        <authorList>
            <person name="Petersen C."/>
        </authorList>
    </citation>
    <scope>NUCLEOTIDE SEQUENCE</scope>
    <source>
        <strain evidence="2">IBT 15450</strain>
    </source>
</reference>
<protein>
    <submittedName>
        <fullName evidence="2">Uncharacterized protein</fullName>
    </submittedName>
</protein>
<accession>A0AAD6NCZ8</accession>
<organism evidence="2 3">
    <name type="scientific">Penicillium canescens</name>
    <dbReference type="NCBI Taxonomy" id="5083"/>
    <lineage>
        <taxon>Eukaryota</taxon>
        <taxon>Fungi</taxon>
        <taxon>Dikarya</taxon>
        <taxon>Ascomycota</taxon>
        <taxon>Pezizomycotina</taxon>
        <taxon>Eurotiomycetes</taxon>
        <taxon>Eurotiomycetidae</taxon>
        <taxon>Eurotiales</taxon>
        <taxon>Aspergillaceae</taxon>
        <taxon>Penicillium</taxon>
    </lineage>
</organism>
<feature type="region of interest" description="Disordered" evidence="1">
    <location>
        <begin position="114"/>
        <end position="136"/>
    </location>
</feature>
<evidence type="ECO:0000256" key="1">
    <source>
        <dbReference type="SAM" id="MobiDB-lite"/>
    </source>
</evidence>
<evidence type="ECO:0000313" key="2">
    <source>
        <dbReference type="EMBL" id="KAJ6051162.1"/>
    </source>
</evidence>
<dbReference type="Proteomes" id="UP001219568">
    <property type="component" value="Unassembled WGS sequence"/>
</dbReference>
<evidence type="ECO:0000313" key="3">
    <source>
        <dbReference type="Proteomes" id="UP001219568"/>
    </source>
</evidence>
<keyword evidence="3" id="KW-1185">Reference proteome</keyword>
<sequence>MGAHPQAERIHFLERMDGAMFRFIDEIAACNQKAVDEDRMGPPSHLQEYQYLFQKQIEYATLVQNQITCQYGEVRFISSEAQALHRKRRDPENRLPQLISENILNASIHTDPQLGRNTLPTWKTTTDNQGETVQTL</sequence>
<dbReference type="EMBL" id="JAQJZL010000002">
    <property type="protein sequence ID" value="KAJ6051162.1"/>
    <property type="molecule type" value="Genomic_DNA"/>
</dbReference>
<proteinExistence type="predicted"/>
<gene>
    <name evidence="2" type="ORF">N7460_001696</name>
</gene>
<comment type="caution">
    <text evidence="2">The sequence shown here is derived from an EMBL/GenBank/DDBJ whole genome shotgun (WGS) entry which is preliminary data.</text>
</comment>
<dbReference type="AlphaFoldDB" id="A0AAD6NCZ8"/>